<organism evidence="2 3">
    <name type="scientific">Cichlidogyrus casuarinus</name>
    <dbReference type="NCBI Taxonomy" id="1844966"/>
    <lineage>
        <taxon>Eukaryota</taxon>
        <taxon>Metazoa</taxon>
        <taxon>Spiralia</taxon>
        <taxon>Lophotrochozoa</taxon>
        <taxon>Platyhelminthes</taxon>
        <taxon>Monogenea</taxon>
        <taxon>Monopisthocotylea</taxon>
        <taxon>Dactylogyridea</taxon>
        <taxon>Ancyrocephalidae</taxon>
        <taxon>Cichlidogyrus</taxon>
    </lineage>
</organism>
<proteinExistence type="predicted"/>
<evidence type="ECO:0000313" key="3">
    <source>
        <dbReference type="Proteomes" id="UP001626550"/>
    </source>
</evidence>
<dbReference type="EMBL" id="JBJKFK010000036">
    <property type="protein sequence ID" value="KAL3320698.1"/>
    <property type="molecule type" value="Genomic_DNA"/>
</dbReference>
<dbReference type="AlphaFoldDB" id="A0ABD2QMP9"/>
<dbReference type="Proteomes" id="UP001626550">
    <property type="component" value="Unassembled WGS sequence"/>
</dbReference>
<accession>A0ABD2QMP9</accession>
<sequence>MTLLESCSNKTSISATTSFPCDDTFDVCDSENVSTPRSHSSDDFISDITLSPVISPSENCLSITDLLSGNKKLKDVISKPCAYPPDKLFDEISSPASLKRLRMRKFQQSSSNDFTSITPTSPFQFGKTMPFSTSSGSRINYNSLVPSIDDNSMFLHESILPLKPISQDAKKPTANGDSTDIDLTVDPLHSPSVDREDDGFYTATETLLDTHSEDKSPIETDFQAITLQTVVDATPLPKSAKKKLKSRSRKNKLLANKEDHKLIADVPPNQLLNCELLVAEHGWDKESAALALKLEQDNENGSISVDTDFHNCSDLSAFDFPDSPSIECDFRTAVNKRNRRKKLENSPNMTHEETSSNKRSRFYQQSKLENSRGGPMARTSWKSSKNATLSTSQTSLVTTDEPSSNSFVSVAKKASTSSQKTYRFGDFSVNAASNKTFADSSSTTNNGESAELSLFLIGLWNKFQAQQRTAS</sequence>
<feature type="compositionally biased region" description="Low complexity" evidence="1">
    <location>
        <begin position="388"/>
        <end position="399"/>
    </location>
</feature>
<reference evidence="2 3" key="1">
    <citation type="submission" date="2024-11" db="EMBL/GenBank/DDBJ databases">
        <title>Adaptive evolution of stress response genes in parasites aligns with host niche diversity.</title>
        <authorList>
            <person name="Hahn C."/>
            <person name="Resl P."/>
        </authorList>
    </citation>
    <scope>NUCLEOTIDE SEQUENCE [LARGE SCALE GENOMIC DNA]</scope>
    <source>
        <strain evidence="2">EGGRZ-B1_66</strain>
        <tissue evidence="2">Body</tissue>
    </source>
</reference>
<evidence type="ECO:0000313" key="2">
    <source>
        <dbReference type="EMBL" id="KAL3320698.1"/>
    </source>
</evidence>
<name>A0ABD2QMP9_9PLAT</name>
<feature type="region of interest" description="Disordered" evidence="1">
    <location>
        <begin position="339"/>
        <end position="403"/>
    </location>
</feature>
<evidence type="ECO:0000256" key="1">
    <source>
        <dbReference type="SAM" id="MobiDB-lite"/>
    </source>
</evidence>
<feature type="region of interest" description="Disordered" evidence="1">
    <location>
        <begin position="166"/>
        <end position="186"/>
    </location>
</feature>
<gene>
    <name evidence="2" type="ORF">Ciccas_000634</name>
</gene>
<keyword evidence="3" id="KW-1185">Reference proteome</keyword>
<comment type="caution">
    <text evidence="2">The sequence shown here is derived from an EMBL/GenBank/DDBJ whole genome shotgun (WGS) entry which is preliminary data.</text>
</comment>
<protein>
    <submittedName>
        <fullName evidence="2">Uncharacterized protein</fullName>
    </submittedName>
</protein>